<dbReference type="GO" id="GO:0032259">
    <property type="term" value="P:methylation"/>
    <property type="evidence" value="ECO:0007669"/>
    <property type="project" value="UniProtKB-KW"/>
</dbReference>
<feature type="binding site" evidence="5">
    <location>
        <position position="287"/>
    </location>
    <ligand>
        <name>Zn(2+)</name>
        <dbReference type="ChEBI" id="CHEBI:29105"/>
    </ligand>
</feature>
<feature type="domain" description="Hcy-binding" evidence="6">
    <location>
        <begin position="1"/>
        <end position="301"/>
    </location>
</feature>
<name>A0A5A5TZ08_LEUCI</name>
<dbReference type="GO" id="GO:0008270">
    <property type="term" value="F:zinc ion binding"/>
    <property type="evidence" value="ECO:0007669"/>
    <property type="project" value="InterPro"/>
</dbReference>
<comment type="cofactor">
    <cofactor evidence="5">
        <name>Zn(2+)</name>
        <dbReference type="ChEBI" id="CHEBI:29105"/>
    </cofactor>
</comment>
<dbReference type="InterPro" id="IPR036589">
    <property type="entry name" value="HCY_dom_sf"/>
</dbReference>
<keyword evidence="4 5" id="KW-0862">Zinc</keyword>
<keyword evidence="1 5" id="KW-0489">Methyltransferase</keyword>
<sequence length="304" mass="33708">MTKFSELLLQGPVILDGGLGSEIDKQHIAVANNLWSASALIQAPNLVRDIHQSYFNAGAQIAIVDTYQAHPQTFVDSGLSENEAYELIDLAVALARDGLKKSEKSSGIIAGSVGPYGAYLANGAEYTGDYDLSIQAYQAFHRQRIKRLVHNNVDILALETMPNFKEAQAIALLLQNEFPEVEAYLSFATEAGDYLWDGTRLAHAVAYFNQFEQIKAIGINCTAPDNILPAITRIKLNTDKKVIVYPNAGEVYNPETKRWVTNNEPINWRRLVPLWQHAGADIIGGCCRTSPEDIREIHDILQKQ</sequence>
<evidence type="ECO:0000313" key="7">
    <source>
        <dbReference type="EMBL" id="GDZ83907.1"/>
    </source>
</evidence>
<dbReference type="SUPFAM" id="SSF82282">
    <property type="entry name" value="Homocysteine S-methyltransferase"/>
    <property type="match status" value="1"/>
</dbReference>
<dbReference type="GO" id="GO:0033528">
    <property type="term" value="P:S-methylmethionine cycle"/>
    <property type="evidence" value="ECO:0007669"/>
    <property type="project" value="TreeGrafter"/>
</dbReference>
<dbReference type="Proteomes" id="UP000323274">
    <property type="component" value="Unassembled WGS sequence"/>
</dbReference>
<feature type="binding site" evidence="5">
    <location>
        <position position="221"/>
    </location>
    <ligand>
        <name>Zn(2+)</name>
        <dbReference type="ChEBI" id="CHEBI:29105"/>
    </ligand>
</feature>
<evidence type="ECO:0000256" key="4">
    <source>
        <dbReference type="ARBA" id="ARBA00022833"/>
    </source>
</evidence>
<evidence type="ECO:0000259" key="6">
    <source>
        <dbReference type="PROSITE" id="PS50970"/>
    </source>
</evidence>
<dbReference type="InterPro" id="IPR051486">
    <property type="entry name" value="Hcy_S-methyltransferase"/>
</dbReference>
<dbReference type="Gene3D" id="3.20.20.330">
    <property type="entry name" value="Homocysteine-binding-like domain"/>
    <property type="match status" value="1"/>
</dbReference>
<organism evidence="7 8">
    <name type="scientific">Leuconostoc citreum</name>
    <dbReference type="NCBI Taxonomy" id="33964"/>
    <lineage>
        <taxon>Bacteria</taxon>
        <taxon>Bacillati</taxon>
        <taxon>Bacillota</taxon>
        <taxon>Bacilli</taxon>
        <taxon>Lactobacillales</taxon>
        <taxon>Lactobacillaceae</taxon>
        <taxon>Leuconostoc</taxon>
    </lineage>
</organism>
<dbReference type="Pfam" id="PF02574">
    <property type="entry name" value="S-methyl_trans"/>
    <property type="match status" value="1"/>
</dbReference>
<feature type="binding site" evidence="5">
    <location>
        <position position="286"/>
    </location>
    <ligand>
        <name>Zn(2+)</name>
        <dbReference type="ChEBI" id="CHEBI:29105"/>
    </ligand>
</feature>
<dbReference type="PANTHER" id="PTHR46015">
    <property type="entry name" value="ZGC:172121"/>
    <property type="match status" value="1"/>
</dbReference>
<evidence type="ECO:0000313" key="8">
    <source>
        <dbReference type="Proteomes" id="UP000323274"/>
    </source>
</evidence>
<protein>
    <submittedName>
        <fullName evidence="7">Homocysteine S-methyltransferase</fullName>
    </submittedName>
</protein>
<evidence type="ECO:0000256" key="3">
    <source>
        <dbReference type="ARBA" id="ARBA00022723"/>
    </source>
</evidence>
<evidence type="ECO:0000256" key="1">
    <source>
        <dbReference type="ARBA" id="ARBA00022603"/>
    </source>
</evidence>
<dbReference type="PANTHER" id="PTHR46015:SF1">
    <property type="entry name" value="HOMOCYSTEINE S-METHYLTRANSFERASE-LIKE ISOFORM 1"/>
    <property type="match status" value="1"/>
</dbReference>
<dbReference type="InterPro" id="IPR003726">
    <property type="entry name" value="HCY_dom"/>
</dbReference>
<dbReference type="EMBL" id="BJJW01000006">
    <property type="protein sequence ID" value="GDZ83907.1"/>
    <property type="molecule type" value="Genomic_DNA"/>
</dbReference>
<accession>A0A5A5TZ08</accession>
<dbReference type="GO" id="GO:0009086">
    <property type="term" value="P:methionine biosynthetic process"/>
    <property type="evidence" value="ECO:0007669"/>
    <property type="project" value="InterPro"/>
</dbReference>
<keyword evidence="2 5" id="KW-0808">Transferase</keyword>
<comment type="caution">
    <text evidence="7">The sequence shown here is derived from an EMBL/GenBank/DDBJ whole genome shotgun (WGS) entry which is preliminary data.</text>
</comment>
<dbReference type="NCBIfam" id="NF007020">
    <property type="entry name" value="PRK09485.1"/>
    <property type="match status" value="1"/>
</dbReference>
<dbReference type="GO" id="GO:0008898">
    <property type="term" value="F:S-adenosylmethionine-homocysteine S-methyltransferase activity"/>
    <property type="evidence" value="ECO:0007669"/>
    <property type="project" value="TreeGrafter"/>
</dbReference>
<proteinExistence type="predicted"/>
<evidence type="ECO:0000256" key="5">
    <source>
        <dbReference type="PROSITE-ProRule" id="PRU00333"/>
    </source>
</evidence>
<dbReference type="AlphaFoldDB" id="A0A5A5TZ08"/>
<reference evidence="7 8" key="1">
    <citation type="submission" date="2019-04" db="EMBL/GenBank/DDBJ databases">
        <title>A pseudo-fructophilic Leuconostoc citreum strain F192-5 isolated from peel of satsuma mandarin: the first report for isolation and characterization of strain-dependent fructophilic-like characteristics.</title>
        <authorList>
            <person name="Maeno S."/>
            <person name="Tanizawa Y."/>
            <person name="Kajikawa A."/>
            <person name="Kanesaki Y."/>
            <person name="Kubota E."/>
            <person name="Arita M."/>
            <person name="Leon D."/>
            <person name="Endo A."/>
        </authorList>
    </citation>
    <scope>NUCLEOTIDE SEQUENCE [LARGE SCALE GENOMIC DNA]</scope>
    <source>
        <strain evidence="7 8">F192-5</strain>
    </source>
</reference>
<dbReference type="PROSITE" id="PS50970">
    <property type="entry name" value="HCY"/>
    <property type="match status" value="1"/>
</dbReference>
<evidence type="ECO:0000256" key="2">
    <source>
        <dbReference type="ARBA" id="ARBA00022679"/>
    </source>
</evidence>
<dbReference type="RefSeq" id="WP_149334388.1">
    <property type="nucleotide sequence ID" value="NZ_BJJW01000006.1"/>
</dbReference>
<gene>
    <name evidence="7" type="primary">mmuM</name>
    <name evidence="7" type="ORF">LCIT_11490</name>
</gene>
<keyword evidence="3 5" id="KW-0479">Metal-binding</keyword>